<reference evidence="1 2" key="1">
    <citation type="journal article" date="2018" name="Sci. Rep.">
        <title>Genomic signatures of local adaptation to the degree of environmental predictability in rotifers.</title>
        <authorList>
            <person name="Franch-Gras L."/>
            <person name="Hahn C."/>
            <person name="Garcia-Roger E.M."/>
            <person name="Carmona M.J."/>
            <person name="Serra M."/>
            <person name="Gomez A."/>
        </authorList>
    </citation>
    <scope>NUCLEOTIDE SEQUENCE [LARGE SCALE GENOMIC DNA]</scope>
    <source>
        <strain evidence="1">HYR1</strain>
    </source>
</reference>
<accession>A0A3M7RWC6</accession>
<dbReference type="AlphaFoldDB" id="A0A3M7RWC6"/>
<gene>
    <name evidence="1" type="ORF">BpHYR1_043817</name>
</gene>
<organism evidence="1 2">
    <name type="scientific">Brachionus plicatilis</name>
    <name type="common">Marine rotifer</name>
    <name type="synonym">Brachionus muelleri</name>
    <dbReference type="NCBI Taxonomy" id="10195"/>
    <lineage>
        <taxon>Eukaryota</taxon>
        <taxon>Metazoa</taxon>
        <taxon>Spiralia</taxon>
        <taxon>Gnathifera</taxon>
        <taxon>Rotifera</taxon>
        <taxon>Eurotatoria</taxon>
        <taxon>Monogononta</taxon>
        <taxon>Pseudotrocha</taxon>
        <taxon>Ploima</taxon>
        <taxon>Brachionidae</taxon>
        <taxon>Brachionus</taxon>
    </lineage>
</organism>
<sequence>MINTKSNLHQQKKRTRILYLLKSLKELFTVDLHSQNNDKLGIASLHHYNLFQKMLNKKNTFKKIKDA</sequence>
<comment type="caution">
    <text evidence="1">The sequence shown here is derived from an EMBL/GenBank/DDBJ whole genome shotgun (WGS) entry which is preliminary data.</text>
</comment>
<keyword evidence="2" id="KW-1185">Reference proteome</keyword>
<dbReference type="Proteomes" id="UP000276133">
    <property type="component" value="Unassembled WGS sequence"/>
</dbReference>
<name>A0A3M7RWC6_BRAPC</name>
<evidence type="ECO:0000313" key="1">
    <source>
        <dbReference type="EMBL" id="RNA27861.1"/>
    </source>
</evidence>
<proteinExistence type="predicted"/>
<evidence type="ECO:0000313" key="2">
    <source>
        <dbReference type="Proteomes" id="UP000276133"/>
    </source>
</evidence>
<dbReference type="EMBL" id="REGN01002483">
    <property type="protein sequence ID" value="RNA27861.1"/>
    <property type="molecule type" value="Genomic_DNA"/>
</dbReference>
<protein>
    <submittedName>
        <fullName evidence="1">Uncharacterized protein</fullName>
    </submittedName>
</protein>